<evidence type="ECO:0000313" key="2">
    <source>
        <dbReference type="Proteomes" id="UP000054630"/>
    </source>
</evidence>
<sequence length="31" mass="3496">MCPHSGSQKHSSHSWAMAKQVVEHYFPITSP</sequence>
<dbReference type="EMBL" id="JYDL01001516">
    <property type="protein sequence ID" value="KRX11737.1"/>
    <property type="molecule type" value="Genomic_DNA"/>
</dbReference>
<accession>A0A0V0RB49</accession>
<evidence type="ECO:0000313" key="1">
    <source>
        <dbReference type="EMBL" id="KRX11737.1"/>
    </source>
</evidence>
<proteinExistence type="predicted"/>
<dbReference type="Proteomes" id="UP000054630">
    <property type="component" value="Unassembled WGS sequence"/>
</dbReference>
<organism evidence="1 2">
    <name type="scientific">Trichinella nelsoni</name>
    <dbReference type="NCBI Taxonomy" id="6336"/>
    <lineage>
        <taxon>Eukaryota</taxon>
        <taxon>Metazoa</taxon>
        <taxon>Ecdysozoa</taxon>
        <taxon>Nematoda</taxon>
        <taxon>Enoplea</taxon>
        <taxon>Dorylaimia</taxon>
        <taxon>Trichinellida</taxon>
        <taxon>Trichinellidae</taxon>
        <taxon>Trichinella</taxon>
    </lineage>
</organism>
<name>A0A0V0RB49_9BILA</name>
<reference evidence="1 2" key="1">
    <citation type="submission" date="2015-01" db="EMBL/GenBank/DDBJ databases">
        <title>Evolution of Trichinella species and genotypes.</title>
        <authorList>
            <person name="Korhonen P.K."/>
            <person name="Edoardo P."/>
            <person name="Giuseppe L.R."/>
            <person name="Gasser R.B."/>
        </authorList>
    </citation>
    <scope>NUCLEOTIDE SEQUENCE [LARGE SCALE GENOMIC DNA]</scope>
    <source>
        <strain evidence="1">ISS37</strain>
    </source>
</reference>
<dbReference type="AlphaFoldDB" id="A0A0V0RB49"/>
<gene>
    <name evidence="1" type="ORF">T07_10407</name>
</gene>
<comment type="caution">
    <text evidence="1">The sequence shown here is derived from an EMBL/GenBank/DDBJ whole genome shotgun (WGS) entry which is preliminary data.</text>
</comment>
<protein>
    <submittedName>
        <fullName evidence="1">Uncharacterized protein</fullName>
    </submittedName>
</protein>
<keyword evidence="2" id="KW-1185">Reference proteome</keyword>